<reference evidence="1" key="1">
    <citation type="submission" date="2021-02" db="EMBL/GenBank/DDBJ databases">
        <authorList>
            <person name="Nowell W R."/>
        </authorList>
    </citation>
    <scope>NUCLEOTIDE SEQUENCE</scope>
</reference>
<evidence type="ECO:0000313" key="1">
    <source>
        <dbReference type="EMBL" id="CAF0763037.1"/>
    </source>
</evidence>
<name>A0A813Q7E3_9BILA</name>
<dbReference type="AlphaFoldDB" id="A0A813Q7E3"/>
<dbReference type="EMBL" id="CAJNOG010000017">
    <property type="protein sequence ID" value="CAF0763037.1"/>
    <property type="molecule type" value="Genomic_DNA"/>
</dbReference>
<sequence>MARRADWDTDDGFEVLNRTYPIENFEFIENDTFEIVPCKNESSSLINTKPIHCVTVIDQPIDIDVKTSLENSSKLPTNQNYTPIRYGSAAIIPYNEGFDLKSIVTRNSISPDKSSNDLMAILQNDKTTKQSFTDNHLQQIINDNNYERQSLVYIAKQAQQDFVNAIHLD</sequence>
<proteinExistence type="predicted"/>
<protein>
    <submittedName>
        <fullName evidence="1">Uncharacterized protein</fullName>
    </submittedName>
</protein>
<evidence type="ECO:0000313" key="2">
    <source>
        <dbReference type="Proteomes" id="UP000663845"/>
    </source>
</evidence>
<comment type="caution">
    <text evidence="1">The sequence shown here is derived from an EMBL/GenBank/DDBJ whole genome shotgun (WGS) entry which is preliminary data.</text>
</comment>
<accession>A0A813Q7E3</accession>
<organism evidence="1 2">
    <name type="scientific">Adineta steineri</name>
    <dbReference type="NCBI Taxonomy" id="433720"/>
    <lineage>
        <taxon>Eukaryota</taxon>
        <taxon>Metazoa</taxon>
        <taxon>Spiralia</taxon>
        <taxon>Gnathifera</taxon>
        <taxon>Rotifera</taxon>
        <taxon>Eurotatoria</taxon>
        <taxon>Bdelloidea</taxon>
        <taxon>Adinetida</taxon>
        <taxon>Adinetidae</taxon>
        <taxon>Adineta</taxon>
    </lineage>
</organism>
<gene>
    <name evidence="1" type="ORF">JYZ213_LOCUS3174</name>
</gene>
<dbReference type="Proteomes" id="UP000663845">
    <property type="component" value="Unassembled WGS sequence"/>
</dbReference>